<evidence type="ECO:0000256" key="1">
    <source>
        <dbReference type="SAM" id="MobiDB-lite"/>
    </source>
</evidence>
<dbReference type="CDD" id="cd00063">
    <property type="entry name" value="FN3"/>
    <property type="match status" value="1"/>
</dbReference>
<dbReference type="EMBL" id="CAJVCE010000008">
    <property type="protein sequence ID" value="CAG7643965.1"/>
    <property type="molecule type" value="Genomic_DNA"/>
</dbReference>
<dbReference type="InterPro" id="IPR003961">
    <property type="entry name" value="FN3_dom"/>
</dbReference>
<evidence type="ECO:0000313" key="3">
    <source>
        <dbReference type="Proteomes" id="UP000730618"/>
    </source>
</evidence>
<organism evidence="2 3">
    <name type="scientific">Paenibacillus allorhizosphaerae</name>
    <dbReference type="NCBI Taxonomy" id="2849866"/>
    <lineage>
        <taxon>Bacteria</taxon>
        <taxon>Bacillati</taxon>
        <taxon>Bacillota</taxon>
        <taxon>Bacilli</taxon>
        <taxon>Bacillales</taxon>
        <taxon>Paenibacillaceae</taxon>
        <taxon>Paenibacillus</taxon>
    </lineage>
</organism>
<evidence type="ECO:0008006" key="4">
    <source>
        <dbReference type="Google" id="ProtNLM"/>
    </source>
</evidence>
<gene>
    <name evidence="2" type="ORF">PAECIP111802_03122</name>
</gene>
<accession>A0ABN7TKH9</accession>
<feature type="compositionally biased region" description="Basic and acidic residues" evidence="1">
    <location>
        <begin position="103"/>
        <end position="113"/>
    </location>
</feature>
<dbReference type="RefSeq" id="WP_218099446.1">
    <property type="nucleotide sequence ID" value="NZ_CAJVCE010000008.1"/>
</dbReference>
<evidence type="ECO:0000313" key="2">
    <source>
        <dbReference type="EMBL" id="CAG7643965.1"/>
    </source>
</evidence>
<dbReference type="Proteomes" id="UP000730618">
    <property type="component" value="Unassembled WGS sequence"/>
</dbReference>
<reference evidence="2 3" key="1">
    <citation type="submission" date="2021-06" db="EMBL/GenBank/DDBJ databases">
        <authorList>
            <person name="Criscuolo A."/>
        </authorList>
    </citation>
    <scope>NUCLEOTIDE SEQUENCE [LARGE SCALE GENOMIC DNA]</scope>
    <source>
        <strain evidence="3">CIP 111802</strain>
    </source>
</reference>
<keyword evidence="3" id="KW-1185">Reference proteome</keyword>
<protein>
    <recommendedName>
        <fullName evidence="4">Fibronectin type III domain-containing protein</fullName>
    </recommendedName>
</protein>
<name>A0ABN7TKH9_9BACL</name>
<proteinExistence type="predicted"/>
<feature type="region of interest" description="Disordered" evidence="1">
    <location>
        <begin position="92"/>
        <end position="113"/>
    </location>
</feature>
<comment type="caution">
    <text evidence="2">The sequence shown here is derived from an EMBL/GenBank/DDBJ whole genome shotgun (WGS) entry which is preliminary data.</text>
</comment>
<sequence length="139" mass="15351">MYGKAPGQYTETVEAGNNAGWLMGGLDNDTRYYFTVRAYNALGESRNSAELDAVPRSLLPLAPRDLSIKEERGQSISMQWKPARTEVAEHNFEDGTAGSFRAEGWKVEPHPDPNRKVIGYRAQDGSSGFAVWTNTPQGN</sequence>